<dbReference type="EMBL" id="SODO01000005">
    <property type="protein sequence ID" value="TDW59373.1"/>
    <property type="molecule type" value="Genomic_DNA"/>
</dbReference>
<feature type="domain" description="CBS" evidence="2">
    <location>
        <begin position="109"/>
        <end position="172"/>
    </location>
</feature>
<dbReference type="SUPFAM" id="SSF54631">
    <property type="entry name" value="CBS-domain pair"/>
    <property type="match status" value="1"/>
</dbReference>
<dbReference type="InterPro" id="IPR000644">
    <property type="entry name" value="CBS_dom"/>
</dbReference>
<dbReference type="RefSeq" id="WP_243832815.1">
    <property type="nucleotide sequence ID" value="NZ_NQJF01000006.1"/>
</dbReference>
<dbReference type="Gene3D" id="3.10.580.10">
    <property type="entry name" value="CBS-domain"/>
    <property type="match status" value="2"/>
</dbReference>
<evidence type="ECO:0000259" key="2">
    <source>
        <dbReference type="PROSITE" id="PS51371"/>
    </source>
</evidence>
<evidence type="ECO:0000313" key="3">
    <source>
        <dbReference type="EMBL" id="TDW59373.1"/>
    </source>
</evidence>
<reference evidence="3 4" key="1">
    <citation type="submission" date="2019-03" db="EMBL/GenBank/DDBJ databases">
        <title>Genomic Encyclopedia of Archaeal and Bacterial Type Strains, Phase II (KMG-II): from individual species to whole genera.</title>
        <authorList>
            <person name="Goeker M."/>
        </authorList>
    </citation>
    <scope>NUCLEOTIDE SEQUENCE [LARGE SCALE GENOMIC DNA]</scope>
    <source>
        <strain evidence="3 4">DSM 15594</strain>
    </source>
</reference>
<evidence type="ECO:0000256" key="1">
    <source>
        <dbReference type="PROSITE-ProRule" id="PRU00703"/>
    </source>
</evidence>
<sequence length="187" mass="21068">MMKTLSLYTVDAADHLVHPRHFGHTHLHSPAMELVEDFSHSTPEVIDADTPAAHTQEIMLHEHSRFKLVVDNEGELVGLVEQKQLSGPAMLRRVANGDLRHEVTVSDLMRPREQLKALAYEQLQSCTIGDVITTLQHSGESYCLVVDRDHHQIRGVISARDLAERLHIDLDISKVPTFLNIFDSLSD</sequence>
<accession>A0ABY2EZL6</accession>
<evidence type="ECO:0000313" key="4">
    <source>
        <dbReference type="Proteomes" id="UP000295058"/>
    </source>
</evidence>
<name>A0ABY2EZL6_9GAMM</name>
<keyword evidence="4" id="KW-1185">Reference proteome</keyword>
<proteinExistence type="predicted"/>
<dbReference type="InterPro" id="IPR046342">
    <property type="entry name" value="CBS_dom_sf"/>
</dbReference>
<dbReference type="Proteomes" id="UP000295058">
    <property type="component" value="Unassembled WGS sequence"/>
</dbReference>
<dbReference type="Pfam" id="PF00571">
    <property type="entry name" value="CBS"/>
    <property type="match status" value="2"/>
</dbReference>
<dbReference type="PROSITE" id="PS51371">
    <property type="entry name" value="CBS"/>
    <property type="match status" value="1"/>
</dbReference>
<keyword evidence="1" id="KW-0129">CBS domain</keyword>
<comment type="caution">
    <text evidence="3">The sequence shown here is derived from an EMBL/GenBank/DDBJ whole genome shotgun (WGS) entry which is preliminary data.</text>
</comment>
<organism evidence="3 4">
    <name type="scientific">Oceanimonas baumannii</name>
    <dbReference type="NCBI Taxonomy" id="129578"/>
    <lineage>
        <taxon>Bacteria</taxon>
        <taxon>Pseudomonadati</taxon>
        <taxon>Pseudomonadota</taxon>
        <taxon>Gammaproteobacteria</taxon>
        <taxon>Aeromonadales</taxon>
        <taxon>Aeromonadaceae</taxon>
        <taxon>Oceanimonas</taxon>
    </lineage>
</organism>
<gene>
    <name evidence="3" type="ORF">LY04_01618</name>
</gene>
<protein>
    <submittedName>
        <fullName evidence="3">CBS domain protein</fullName>
    </submittedName>
</protein>